<dbReference type="InterPro" id="IPR007159">
    <property type="entry name" value="SpoVT-AbrB_dom"/>
</dbReference>
<accession>A0A1N5WS25</accession>
<dbReference type="GO" id="GO:0003677">
    <property type="term" value="F:DNA binding"/>
    <property type="evidence" value="ECO:0007669"/>
    <property type="project" value="InterPro"/>
</dbReference>
<evidence type="ECO:0000313" key="5">
    <source>
        <dbReference type="Proteomes" id="UP000195607"/>
    </source>
</evidence>
<organism evidence="2 5">
    <name type="scientific">Cuniculiplasma divulgatum</name>
    <dbReference type="NCBI Taxonomy" id="1673428"/>
    <lineage>
        <taxon>Archaea</taxon>
        <taxon>Methanobacteriati</taxon>
        <taxon>Thermoplasmatota</taxon>
        <taxon>Thermoplasmata</taxon>
        <taxon>Thermoplasmatales</taxon>
        <taxon>Cuniculiplasmataceae</taxon>
        <taxon>Cuniculiplasma</taxon>
    </lineage>
</organism>
<evidence type="ECO:0000313" key="4">
    <source>
        <dbReference type="Proteomes" id="UP000187822"/>
    </source>
</evidence>
<dbReference type="STRING" id="1673428.CPM_1885"/>
<reference evidence="3" key="2">
    <citation type="submission" date="2016-06" db="EMBL/GenBank/DDBJ databases">
        <authorList>
            <person name="Olsen C.W."/>
            <person name="Carey S."/>
            <person name="Hinshaw L."/>
            <person name="Karasin A.I."/>
        </authorList>
    </citation>
    <scope>NUCLEOTIDE SEQUENCE [LARGE SCALE GENOMIC DNA]</scope>
    <source>
        <strain evidence="3">PM4</strain>
    </source>
</reference>
<dbReference type="EMBL" id="LT671858">
    <property type="protein sequence ID" value="SIM87555.1"/>
    <property type="molecule type" value="Genomic_DNA"/>
</dbReference>
<dbReference type="InterPro" id="IPR026022">
    <property type="entry name" value="PhoU_dom"/>
</dbReference>
<dbReference type="InterPro" id="IPR038078">
    <property type="entry name" value="PhoU-like_sf"/>
</dbReference>
<dbReference type="Gene3D" id="1.20.58.220">
    <property type="entry name" value="Phosphate transport system protein phou homolog 2, domain 2"/>
    <property type="match status" value="1"/>
</dbReference>
<dbReference type="Proteomes" id="UP000195607">
    <property type="component" value="Chromosome I"/>
</dbReference>
<dbReference type="Proteomes" id="UP000187822">
    <property type="component" value="Chromosome I"/>
</dbReference>
<dbReference type="GO" id="GO:0045936">
    <property type="term" value="P:negative regulation of phosphate metabolic process"/>
    <property type="evidence" value="ECO:0007669"/>
    <property type="project" value="InterPro"/>
</dbReference>
<dbReference type="Pfam" id="PF01895">
    <property type="entry name" value="PhoU"/>
    <property type="match status" value="1"/>
</dbReference>
<sequence length="322" mass="36636">MTTESRKIQITGGSTYIVSLPPTWVKANQIKKGSTVTIESLGDSLTLYPNERKKREVVKELEITGNLSNDLLPRTLVSLYISGFDTLIIKSESYISQEIKDIVKKFSRLVMGVEIFEESAKALTLQNVLDSESFPLTTALRRMIMNVNLMLGDTAKALDSMESELMENIIGRDDDVDRYHFYMMKEISIGKYEGKDTIFNLIFSRILERVADHTVNICTILKDSPNFDQKKKSELMQFIMYCYEVFQKATTSFLGADLKTLNEIVNVKTNIIANKAQLMKKKYGDVSYSGIVEEISRIGLYSTDIAEITMDRYVNKNLTIKL</sequence>
<dbReference type="SMART" id="SM00966">
    <property type="entry name" value="SpoVT_AbrB"/>
    <property type="match status" value="1"/>
</dbReference>
<reference evidence="4" key="3">
    <citation type="submission" date="2016-06" db="EMBL/GenBank/DDBJ databases">
        <authorList>
            <person name="Toshchakov V.S."/>
        </authorList>
    </citation>
    <scope>NUCLEOTIDE SEQUENCE [LARGE SCALE GENOMIC DNA]</scope>
    <source>
        <strain>PM4 (JCM 30641</strain>
        <strain evidence="4">\VKM B-2940)</strain>
    </source>
</reference>
<dbReference type="SUPFAM" id="SSF109755">
    <property type="entry name" value="PhoU-like"/>
    <property type="match status" value="1"/>
</dbReference>
<protein>
    <submittedName>
        <fullName evidence="2">Phosphate uptake regulator</fullName>
    </submittedName>
</protein>
<dbReference type="EMBL" id="LT719092">
    <property type="protein sequence ID" value="SJK85660.1"/>
    <property type="molecule type" value="Genomic_DNA"/>
</dbReference>
<dbReference type="GO" id="GO:0030643">
    <property type="term" value="P:intracellular phosphate ion homeostasis"/>
    <property type="evidence" value="ECO:0007669"/>
    <property type="project" value="InterPro"/>
</dbReference>
<dbReference type="GeneID" id="41589183"/>
<name>A0A1N5WS25_9ARCH</name>
<evidence type="ECO:0000259" key="1">
    <source>
        <dbReference type="SMART" id="SM00966"/>
    </source>
</evidence>
<gene>
    <name evidence="3" type="ORF">CPM_1885</name>
    <name evidence="2" type="ORF">CSP5_1947</name>
</gene>
<evidence type="ECO:0000313" key="2">
    <source>
        <dbReference type="EMBL" id="SIM87555.1"/>
    </source>
</evidence>
<feature type="domain" description="SpoVT-AbrB" evidence="1">
    <location>
        <begin position="10"/>
        <end position="55"/>
    </location>
</feature>
<reference evidence="2 5" key="1">
    <citation type="submission" date="2016-04" db="EMBL/GenBank/DDBJ databases">
        <authorList>
            <person name="Evans L.H."/>
            <person name="Alamgir A."/>
            <person name="Owens N."/>
            <person name="Weber N.D."/>
            <person name="Virtaneva K."/>
            <person name="Barbian K."/>
            <person name="Babar A."/>
            <person name="Rosenke K."/>
        </authorList>
    </citation>
    <scope>NUCLEOTIDE SEQUENCE [LARGE SCALE GENOMIC DNA]</scope>
    <source>
        <strain evidence="2">S5</strain>
        <strain evidence="5">S5(T) (JCM 30642 \VKM B-2941)</strain>
    </source>
</reference>
<proteinExistence type="predicted"/>
<dbReference type="RefSeq" id="WP_077076720.1">
    <property type="nucleotide sequence ID" value="NZ_LT671858.1"/>
</dbReference>
<dbReference type="AlphaFoldDB" id="A0A1N5WS25"/>
<dbReference type="InterPro" id="IPR028366">
    <property type="entry name" value="PhoU"/>
</dbReference>
<dbReference type="OrthoDB" id="40991at2157"/>
<dbReference type="PANTHER" id="PTHR42930:SF2">
    <property type="entry name" value="PHOU DOMAIN-CONTAINING PROTEIN"/>
    <property type="match status" value="1"/>
</dbReference>
<evidence type="ECO:0000313" key="3">
    <source>
        <dbReference type="EMBL" id="SJK85660.1"/>
    </source>
</evidence>
<dbReference type="KEGG" id="cdiv:CPM_1885"/>
<keyword evidence="4" id="KW-1185">Reference proteome</keyword>
<dbReference type="Pfam" id="PF04014">
    <property type="entry name" value="MazE_antitoxin"/>
    <property type="match status" value="1"/>
</dbReference>
<dbReference type="PANTHER" id="PTHR42930">
    <property type="entry name" value="PHOSPHATE-SPECIFIC TRANSPORT SYSTEM ACCESSORY PROTEIN PHOU"/>
    <property type="match status" value="1"/>
</dbReference>